<dbReference type="PANTHER" id="PTHR33964:SF1">
    <property type="entry name" value="RE45066P"/>
    <property type="match status" value="1"/>
</dbReference>
<gene>
    <name evidence="1" type="ORF">NMOB1V02_LOCUS8770</name>
</gene>
<sequence length="146" mass="16149">MLVKLFVRGTVKLSVSGLVKGIRVVKNKNYEANMKFFIVAAVGLILAVAEIHCKSVSSEPGCETEVLLDCTKRLDYLNSDKALELGASQQDLENVCPTLQDGMQCINDYSNRCLPENIQAYFQSMYNGTMLVITELCRPGDFQSGE</sequence>
<accession>A0A7R9GHF4</accession>
<dbReference type="AlphaFoldDB" id="A0A7R9GHF4"/>
<dbReference type="OrthoDB" id="10051804at2759"/>
<dbReference type="PANTHER" id="PTHR33964">
    <property type="entry name" value="RE45066P-RELATED"/>
    <property type="match status" value="1"/>
</dbReference>
<name>A0A7R9GHF4_9CRUS</name>
<reference evidence="1" key="1">
    <citation type="submission" date="2020-11" db="EMBL/GenBank/DDBJ databases">
        <authorList>
            <person name="Tran Van P."/>
        </authorList>
    </citation>
    <scope>NUCLEOTIDE SEQUENCE</scope>
</reference>
<evidence type="ECO:0000313" key="2">
    <source>
        <dbReference type="Proteomes" id="UP000678499"/>
    </source>
</evidence>
<protein>
    <submittedName>
        <fullName evidence="1">Uncharacterized protein</fullName>
    </submittedName>
</protein>
<keyword evidence="2" id="KW-1185">Reference proteome</keyword>
<dbReference type="EMBL" id="OA884670">
    <property type="protein sequence ID" value="CAD7281118.1"/>
    <property type="molecule type" value="Genomic_DNA"/>
</dbReference>
<organism evidence="1">
    <name type="scientific">Notodromas monacha</name>
    <dbReference type="NCBI Taxonomy" id="399045"/>
    <lineage>
        <taxon>Eukaryota</taxon>
        <taxon>Metazoa</taxon>
        <taxon>Ecdysozoa</taxon>
        <taxon>Arthropoda</taxon>
        <taxon>Crustacea</taxon>
        <taxon>Oligostraca</taxon>
        <taxon>Ostracoda</taxon>
        <taxon>Podocopa</taxon>
        <taxon>Podocopida</taxon>
        <taxon>Cypridocopina</taxon>
        <taxon>Cypridoidea</taxon>
        <taxon>Cyprididae</taxon>
        <taxon>Notodromas</taxon>
    </lineage>
</organism>
<proteinExistence type="predicted"/>
<evidence type="ECO:0000313" key="1">
    <source>
        <dbReference type="EMBL" id="CAD7281118.1"/>
    </source>
</evidence>
<dbReference type="Proteomes" id="UP000678499">
    <property type="component" value="Unassembled WGS sequence"/>
</dbReference>
<dbReference type="EMBL" id="CAJPEX010002633">
    <property type="protein sequence ID" value="CAG0921270.1"/>
    <property type="molecule type" value="Genomic_DNA"/>
</dbReference>